<evidence type="ECO:0000259" key="2">
    <source>
        <dbReference type="Pfam" id="PF25581"/>
    </source>
</evidence>
<evidence type="ECO:0000259" key="1">
    <source>
        <dbReference type="Pfam" id="PF24137"/>
    </source>
</evidence>
<dbReference type="STRING" id="933388.S8B1Y2"/>
<accession>S8B1Y2</accession>
<evidence type="ECO:0008006" key="5">
    <source>
        <dbReference type="Google" id="ProtNLM"/>
    </source>
</evidence>
<dbReference type="Proteomes" id="UP000019376">
    <property type="component" value="Unassembled WGS sequence"/>
</dbReference>
<gene>
    <name evidence="3" type="ORF">PDE_03323</name>
</gene>
<dbReference type="Pfam" id="PF25581">
    <property type="entry name" value="AsqO_C"/>
    <property type="match status" value="1"/>
</dbReference>
<sequence>MSISSRTFTISPEIQNELAHVRFAIPTPNPPWSPEAIMILDSPQLSVINASVFDWWYFDSVSAQDPRETVTVTFFTSTASAFPWLPVEESSVLIAYLWISFANGTIVEEYVPATAAIIDQAMHGDLSSSGNWSSTGFSWFSSGQNLSQYEIVVSSGKLQIDGRLTLTSKLPPHLPCGISPNTSTLEVAPHIGWAALIPDAIGSVDMTVKGSRLHFQGSGYHDKNWSDRPFVDSVASWYWGHGQVGPYSVVWFSYLASNDTNGKEYVSSYVARNGTVLVSSCHADALRVVPTGSSGTSARYPPRAGDVPDGFLLQFDLGAEGWLMANVSGTRIAGDNRYYFRWAGSMTGQIYESGPGDAGAEWCSQVASDENVVPGSQSVMSGRAIFEQFVLVE</sequence>
<name>S8B1Y2_PENO1</name>
<dbReference type="eggNOG" id="ENOG502SMYB">
    <property type="taxonomic scope" value="Eukaryota"/>
</dbReference>
<reference evidence="3 4" key="1">
    <citation type="journal article" date="2013" name="PLoS ONE">
        <title>Genomic and secretomic analyses reveal unique features of the lignocellulolytic enzyme system of Penicillium decumbens.</title>
        <authorList>
            <person name="Liu G."/>
            <person name="Zhang L."/>
            <person name="Wei X."/>
            <person name="Zou G."/>
            <person name="Qin Y."/>
            <person name="Ma L."/>
            <person name="Li J."/>
            <person name="Zheng H."/>
            <person name="Wang S."/>
            <person name="Wang C."/>
            <person name="Xun L."/>
            <person name="Zhao G.-P."/>
            <person name="Zhou Z."/>
            <person name="Qu Y."/>
        </authorList>
    </citation>
    <scope>NUCLEOTIDE SEQUENCE [LARGE SCALE GENOMIC DNA]</scope>
    <source>
        <strain evidence="4">114-2 / CGMCC 5302</strain>
    </source>
</reference>
<organism evidence="3 4">
    <name type="scientific">Penicillium oxalicum (strain 114-2 / CGMCC 5302)</name>
    <name type="common">Penicillium decumbens</name>
    <dbReference type="NCBI Taxonomy" id="933388"/>
    <lineage>
        <taxon>Eukaryota</taxon>
        <taxon>Fungi</taxon>
        <taxon>Dikarya</taxon>
        <taxon>Ascomycota</taxon>
        <taxon>Pezizomycotina</taxon>
        <taxon>Eurotiomycetes</taxon>
        <taxon>Eurotiomycetidae</taxon>
        <taxon>Eurotiales</taxon>
        <taxon>Aspergillaceae</taxon>
        <taxon>Penicillium</taxon>
    </lineage>
</organism>
<dbReference type="AlphaFoldDB" id="S8B1Y2"/>
<dbReference type="InterPro" id="IPR057722">
    <property type="entry name" value="AsqO/PenF-like_C"/>
</dbReference>
<proteinExistence type="predicted"/>
<dbReference type="InterPro" id="IPR056402">
    <property type="entry name" value="DA_N"/>
</dbReference>
<protein>
    <recommendedName>
        <fullName evidence="5">AttH domain-containing protein</fullName>
    </recommendedName>
</protein>
<feature type="domain" description="Diels-Alderase N-terminal" evidence="1">
    <location>
        <begin position="46"/>
        <end position="225"/>
    </location>
</feature>
<dbReference type="PhylomeDB" id="S8B1Y2"/>
<dbReference type="EMBL" id="KB644411">
    <property type="protein sequence ID" value="EPS28377.1"/>
    <property type="molecule type" value="Genomic_DNA"/>
</dbReference>
<dbReference type="HOGENOM" id="CLU_051719_1_0_1"/>
<dbReference type="SUPFAM" id="SSF159245">
    <property type="entry name" value="AttH-like"/>
    <property type="match status" value="1"/>
</dbReference>
<dbReference type="OrthoDB" id="5344254at2759"/>
<dbReference type="Pfam" id="PF24137">
    <property type="entry name" value="DA_N"/>
    <property type="match status" value="1"/>
</dbReference>
<evidence type="ECO:0000313" key="3">
    <source>
        <dbReference type="EMBL" id="EPS28377.1"/>
    </source>
</evidence>
<evidence type="ECO:0000313" key="4">
    <source>
        <dbReference type="Proteomes" id="UP000019376"/>
    </source>
</evidence>
<feature type="domain" description="AsqO/PenF-like C-terminal" evidence="2">
    <location>
        <begin position="232"/>
        <end position="362"/>
    </location>
</feature>
<keyword evidence="4" id="KW-1185">Reference proteome</keyword>